<feature type="domain" description="DUF7694" evidence="1">
    <location>
        <begin position="39"/>
        <end position="106"/>
    </location>
</feature>
<organism evidence="2">
    <name type="scientific">marine sediment metagenome</name>
    <dbReference type="NCBI Taxonomy" id="412755"/>
    <lineage>
        <taxon>unclassified sequences</taxon>
        <taxon>metagenomes</taxon>
        <taxon>ecological metagenomes</taxon>
    </lineage>
</organism>
<protein>
    <recommendedName>
        <fullName evidence="1">DUF7694 domain-containing protein</fullName>
    </recommendedName>
</protein>
<name>A0A0F9LB03_9ZZZZ</name>
<dbReference type="EMBL" id="LAZR01012854">
    <property type="protein sequence ID" value="KKM24770.1"/>
    <property type="molecule type" value="Genomic_DNA"/>
</dbReference>
<proteinExistence type="predicted"/>
<comment type="caution">
    <text evidence="2">The sequence shown here is derived from an EMBL/GenBank/DDBJ whole genome shotgun (WGS) entry which is preliminary data.</text>
</comment>
<evidence type="ECO:0000259" key="1">
    <source>
        <dbReference type="Pfam" id="PF24746"/>
    </source>
</evidence>
<sequence>MKKPEKILKVLKKTGSRVIGSGGDGLSCVVSRGKYFLCIIASWGEDWDHVSIHANMDGKDFTPFWEDMCSIKDLFFKDSETVLQYHPPKSKYINNHQHTLHLWRPQKQEVGLPPSDMV</sequence>
<dbReference type="InterPro" id="IPR056111">
    <property type="entry name" value="DUF7694"/>
</dbReference>
<reference evidence="2" key="1">
    <citation type="journal article" date="2015" name="Nature">
        <title>Complex archaea that bridge the gap between prokaryotes and eukaryotes.</title>
        <authorList>
            <person name="Spang A."/>
            <person name="Saw J.H."/>
            <person name="Jorgensen S.L."/>
            <person name="Zaremba-Niedzwiedzka K."/>
            <person name="Martijn J."/>
            <person name="Lind A.E."/>
            <person name="van Eijk R."/>
            <person name="Schleper C."/>
            <person name="Guy L."/>
            <person name="Ettema T.J."/>
        </authorList>
    </citation>
    <scope>NUCLEOTIDE SEQUENCE</scope>
</reference>
<dbReference type="Pfam" id="PF24746">
    <property type="entry name" value="DUF7694"/>
    <property type="match status" value="1"/>
</dbReference>
<dbReference type="AlphaFoldDB" id="A0A0F9LB03"/>
<evidence type="ECO:0000313" key="2">
    <source>
        <dbReference type="EMBL" id="KKM24770.1"/>
    </source>
</evidence>
<gene>
    <name evidence="2" type="ORF">LCGC14_1601750</name>
</gene>
<accession>A0A0F9LB03</accession>